<protein>
    <submittedName>
        <fullName evidence="2">Uncharacterized protein</fullName>
    </submittedName>
</protein>
<sequence>MIYTSTKTVTLAAALIAISASASIAADFATDAEITAAMSDRTYLGGMLTGTFSEYYAADGTIKGDGYGGKWRAADNSMCFQYGTDPESCWQLKINGEAVTLFKDGKVDGSGVVVEGNPNNY</sequence>
<gene>
    <name evidence="2" type="ORF">RZS32_017320</name>
</gene>
<dbReference type="RefSeq" id="WP_339106736.1">
    <property type="nucleotide sequence ID" value="NZ_CP146606.1"/>
</dbReference>
<dbReference type="EMBL" id="CP146606">
    <property type="protein sequence ID" value="WYK18116.1"/>
    <property type="molecule type" value="Genomic_DNA"/>
</dbReference>
<evidence type="ECO:0000256" key="1">
    <source>
        <dbReference type="SAM" id="SignalP"/>
    </source>
</evidence>
<reference evidence="2 3" key="1">
    <citation type="submission" date="2024-02" db="EMBL/GenBank/DDBJ databases">
        <title>Roseovarius strain W115 nov., isolated from a marine algae.</title>
        <authorList>
            <person name="Lee M.W."/>
            <person name="Lee J.K."/>
            <person name="Kim J.M."/>
            <person name="Choi D.G."/>
            <person name="Baek J.H."/>
            <person name="Bayburt H."/>
            <person name="Jung J.J."/>
            <person name="Han D.M."/>
            <person name="Jeon C.O."/>
        </authorList>
    </citation>
    <scope>NUCLEOTIDE SEQUENCE [LARGE SCALE GENOMIC DNA]</scope>
    <source>
        <strain evidence="2 3">W115</strain>
    </source>
</reference>
<dbReference type="Proteomes" id="UP001281305">
    <property type="component" value="Chromosome"/>
</dbReference>
<evidence type="ECO:0000313" key="3">
    <source>
        <dbReference type="Proteomes" id="UP001281305"/>
    </source>
</evidence>
<proteinExistence type="predicted"/>
<keyword evidence="3" id="KW-1185">Reference proteome</keyword>
<organism evidence="2 3">
    <name type="scientific">Roseovarius rhodophyticola</name>
    <dbReference type="NCBI Taxonomy" id="3080827"/>
    <lineage>
        <taxon>Bacteria</taxon>
        <taxon>Pseudomonadati</taxon>
        <taxon>Pseudomonadota</taxon>
        <taxon>Alphaproteobacteria</taxon>
        <taxon>Rhodobacterales</taxon>
        <taxon>Roseobacteraceae</taxon>
        <taxon>Roseovarius</taxon>
    </lineage>
</organism>
<name>A0ABZ2TEN3_9RHOB</name>
<evidence type="ECO:0000313" key="2">
    <source>
        <dbReference type="EMBL" id="WYK18116.1"/>
    </source>
</evidence>
<keyword evidence="1" id="KW-0732">Signal</keyword>
<accession>A0ABZ2TEN3</accession>
<feature type="signal peptide" evidence="1">
    <location>
        <begin position="1"/>
        <end position="25"/>
    </location>
</feature>
<feature type="chain" id="PRO_5047432274" evidence="1">
    <location>
        <begin position="26"/>
        <end position="121"/>
    </location>
</feature>